<protein>
    <submittedName>
        <fullName evidence="2">Uncharacterized protein</fullName>
    </submittedName>
</protein>
<feature type="compositionally biased region" description="Acidic residues" evidence="1">
    <location>
        <begin position="21"/>
        <end position="30"/>
    </location>
</feature>
<organism evidence="2 3">
    <name type="scientific">Trichonephila clavipes</name>
    <name type="common">Golden silk orbweaver</name>
    <name type="synonym">Nephila clavipes</name>
    <dbReference type="NCBI Taxonomy" id="2585209"/>
    <lineage>
        <taxon>Eukaryota</taxon>
        <taxon>Metazoa</taxon>
        <taxon>Ecdysozoa</taxon>
        <taxon>Arthropoda</taxon>
        <taxon>Chelicerata</taxon>
        <taxon>Arachnida</taxon>
        <taxon>Araneae</taxon>
        <taxon>Araneomorphae</taxon>
        <taxon>Entelegynae</taxon>
        <taxon>Araneoidea</taxon>
        <taxon>Nephilidae</taxon>
        <taxon>Trichonephila</taxon>
    </lineage>
</organism>
<gene>
    <name evidence="2" type="ORF">TNCV_5005091</name>
</gene>
<reference evidence="2" key="1">
    <citation type="submission" date="2020-08" db="EMBL/GenBank/DDBJ databases">
        <title>Multicomponent nature underlies the extraordinary mechanical properties of spider dragline silk.</title>
        <authorList>
            <person name="Kono N."/>
            <person name="Nakamura H."/>
            <person name="Mori M."/>
            <person name="Yoshida Y."/>
            <person name="Ohtoshi R."/>
            <person name="Malay A.D."/>
            <person name="Moran D.A.P."/>
            <person name="Tomita M."/>
            <person name="Numata K."/>
            <person name="Arakawa K."/>
        </authorList>
    </citation>
    <scope>NUCLEOTIDE SEQUENCE</scope>
</reference>
<proteinExistence type="predicted"/>
<evidence type="ECO:0000256" key="1">
    <source>
        <dbReference type="SAM" id="MobiDB-lite"/>
    </source>
</evidence>
<name>A0A8X6RCC6_TRICX</name>
<comment type="caution">
    <text evidence="2">The sequence shown here is derived from an EMBL/GenBank/DDBJ whole genome shotgun (WGS) entry which is preliminary data.</text>
</comment>
<dbReference type="Proteomes" id="UP000887159">
    <property type="component" value="Unassembled WGS sequence"/>
</dbReference>
<dbReference type="AlphaFoldDB" id="A0A8X6RCC6"/>
<accession>A0A8X6RCC6</accession>
<evidence type="ECO:0000313" key="3">
    <source>
        <dbReference type="Proteomes" id="UP000887159"/>
    </source>
</evidence>
<keyword evidence="3" id="KW-1185">Reference proteome</keyword>
<evidence type="ECO:0000313" key="2">
    <source>
        <dbReference type="EMBL" id="GFX92045.1"/>
    </source>
</evidence>
<feature type="region of interest" description="Disordered" evidence="1">
    <location>
        <begin position="1"/>
        <end position="63"/>
    </location>
</feature>
<sequence length="77" mass="8103">MPNEGDEMARSSPTSTIYIEAEYDESEEEDGSAHIGPDDPATLEELSDIEDSHSTDENSTVADVVVIVSNPSGSSGS</sequence>
<dbReference type="EMBL" id="BMAU01021139">
    <property type="protein sequence ID" value="GFX92045.1"/>
    <property type="molecule type" value="Genomic_DNA"/>
</dbReference>